<gene>
    <name evidence="2" type="ORF">MYAER_1775</name>
</gene>
<dbReference type="InterPro" id="IPR011009">
    <property type="entry name" value="Kinase-like_dom_sf"/>
</dbReference>
<evidence type="ECO:0000313" key="3">
    <source>
        <dbReference type="Proteomes" id="UP000034103"/>
    </source>
</evidence>
<dbReference type="PATRIC" id="fig|1641812.3.peg.1830"/>
<sequence length="389" mass="44198">MKFVLSSQNVYDYLIDQKICDRSQENPGVEQIQAKNFNLLVTLPEGRKLLVKQEQFINLEKETVGEFFGEWRIPKFLENFPEIDHWRSFLPELLLHDADNSILVSTYLDNYQDLAEFYSKENLFPAQVATQIGSCLATIHRDTWNQSIYREFFVKEEFAGKPKVSPLLLESLERIGPEIFGMAPMDGLKFFALYQRYDSLGEAVHRASETISPICLTHNDIKLNNILLNRNWEDINGNAIRLIDWERSDWGDPAFDLGMAIASYLQIWLGSLVISNSLSIEESLRLATTPLELLQPSIGGLTLAYLETFPEILEYRPDFLKQVVQLAGFSLIIGILAMIQYQKTFNNTGIAMLQVAKALLSRPESSMPTIFGATATQLNQINSSVVGKV</sequence>
<evidence type="ECO:0000313" key="2">
    <source>
        <dbReference type="EMBL" id="AKE64125.1"/>
    </source>
</evidence>
<evidence type="ECO:0000259" key="1">
    <source>
        <dbReference type="Pfam" id="PF01636"/>
    </source>
</evidence>
<feature type="domain" description="Aminoglycoside phosphotransferase" evidence="1">
    <location>
        <begin position="212"/>
        <end position="269"/>
    </location>
</feature>
<dbReference type="EMBL" id="CP011304">
    <property type="protein sequence ID" value="AKE64125.1"/>
    <property type="molecule type" value="Genomic_DNA"/>
</dbReference>
<accession>A0A0F6RKT5</accession>
<dbReference type="HOGENOM" id="CLU_703649_0_0_3"/>
<dbReference type="SUPFAM" id="SSF56112">
    <property type="entry name" value="Protein kinase-like (PK-like)"/>
    <property type="match status" value="1"/>
</dbReference>
<dbReference type="Gene3D" id="3.90.1200.10">
    <property type="match status" value="1"/>
</dbReference>
<dbReference type="AlphaFoldDB" id="A0A0F6RKT5"/>
<dbReference type="RefSeq" id="WP_046661809.1">
    <property type="nucleotide sequence ID" value="NZ_CP011304.1"/>
</dbReference>
<dbReference type="Proteomes" id="UP000034103">
    <property type="component" value="Chromosome"/>
</dbReference>
<dbReference type="InterPro" id="IPR002575">
    <property type="entry name" value="Aminoglycoside_PTrfase"/>
</dbReference>
<reference evidence="2 3" key="1">
    <citation type="journal article" date="2015" name="Genome Announc.">
        <title>Complete Genome Sequence of Microcystis aeruginosa NIES-2549, a Bloom-Forming Cyanobacterium from Lake Kasumigaura, Japan.</title>
        <authorList>
            <person name="Yamaguchi H."/>
            <person name="Suzuki S."/>
            <person name="Tanabe Y."/>
            <person name="Osana Y."/>
            <person name="Shimura Y."/>
            <person name="Ishida K."/>
            <person name="Kawachi M."/>
        </authorList>
    </citation>
    <scope>NUCLEOTIDE SEQUENCE [LARGE SCALE GENOMIC DNA]</scope>
    <source>
        <strain evidence="2 3">NIES-2549</strain>
    </source>
</reference>
<protein>
    <recommendedName>
        <fullName evidence="1">Aminoglycoside phosphotransferase domain-containing protein</fullName>
    </recommendedName>
</protein>
<dbReference type="Pfam" id="PF01636">
    <property type="entry name" value="APH"/>
    <property type="match status" value="1"/>
</dbReference>
<organism evidence="2 3">
    <name type="scientific">Microcystis aeruginosa NIES-2549</name>
    <dbReference type="NCBI Taxonomy" id="1641812"/>
    <lineage>
        <taxon>Bacteria</taxon>
        <taxon>Bacillati</taxon>
        <taxon>Cyanobacteriota</taxon>
        <taxon>Cyanophyceae</taxon>
        <taxon>Oscillatoriophycideae</taxon>
        <taxon>Chroococcales</taxon>
        <taxon>Microcystaceae</taxon>
        <taxon>Microcystis</taxon>
    </lineage>
</organism>
<proteinExistence type="predicted"/>
<name>A0A0F6RKT5_MICAE</name>